<reference evidence="1" key="1">
    <citation type="submission" date="2020-01" db="EMBL/GenBank/DDBJ databases">
        <authorList>
            <person name="Mishra B."/>
        </authorList>
    </citation>
    <scope>NUCLEOTIDE SEQUENCE [LARGE SCALE GENOMIC DNA]</scope>
</reference>
<proteinExistence type="predicted"/>
<organism evidence="1 2">
    <name type="scientific">Microthlaspi erraticum</name>
    <dbReference type="NCBI Taxonomy" id="1685480"/>
    <lineage>
        <taxon>Eukaryota</taxon>
        <taxon>Viridiplantae</taxon>
        <taxon>Streptophyta</taxon>
        <taxon>Embryophyta</taxon>
        <taxon>Tracheophyta</taxon>
        <taxon>Spermatophyta</taxon>
        <taxon>Magnoliopsida</taxon>
        <taxon>eudicotyledons</taxon>
        <taxon>Gunneridae</taxon>
        <taxon>Pentapetalae</taxon>
        <taxon>rosids</taxon>
        <taxon>malvids</taxon>
        <taxon>Brassicales</taxon>
        <taxon>Brassicaceae</taxon>
        <taxon>Coluteocarpeae</taxon>
        <taxon>Microthlaspi</taxon>
    </lineage>
</organism>
<protein>
    <submittedName>
        <fullName evidence="1">Uncharacterized protein</fullName>
    </submittedName>
</protein>
<keyword evidence="2" id="KW-1185">Reference proteome</keyword>
<evidence type="ECO:0000313" key="1">
    <source>
        <dbReference type="EMBL" id="CAA7015030.1"/>
    </source>
</evidence>
<dbReference type="Proteomes" id="UP000467841">
    <property type="component" value="Unassembled WGS sequence"/>
</dbReference>
<name>A0A6D2HK90_9BRAS</name>
<dbReference type="AlphaFoldDB" id="A0A6D2HK90"/>
<accession>A0A6D2HK90</accession>
<gene>
    <name evidence="1" type="ORF">MERR_LOCUS2265</name>
</gene>
<dbReference type="EMBL" id="CACVBM020000144">
    <property type="protein sequence ID" value="CAA7015030.1"/>
    <property type="molecule type" value="Genomic_DNA"/>
</dbReference>
<comment type="caution">
    <text evidence="1">The sequence shown here is derived from an EMBL/GenBank/DDBJ whole genome shotgun (WGS) entry which is preliminary data.</text>
</comment>
<evidence type="ECO:0000313" key="2">
    <source>
        <dbReference type="Proteomes" id="UP000467841"/>
    </source>
</evidence>
<sequence length="90" mass="10520">MSGNRVKPSFYLEDPMERVGLRVCYDDPVIRRENVDWERVRSAVIEYMVLESGTIVCSRVVYRTWIIGGPRSAEWPRYDHESVLELSNIA</sequence>